<reference evidence="2 3" key="1">
    <citation type="journal article" date="2018" name="J. Allergy Clin. Immunol.">
        <title>High-quality assembly of Dermatophagoides pteronyssinus genome and transcriptome reveals a wide range of novel allergens.</title>
        <authorList>
            <person name="Liu X.Y."/>
            <person name="Yang K.Y."/>
            <person name="Wang M.Q."/>
            <person name="Kwok J.S."/>
            <person name="Zeng X."/>
            <person name="Yang Z."/>
            <person name="Xiao X.J."/>
            <person name="Lau C.P."/>
            <person name="Li Y."/>
            <person name="Huang Z.M."/>
            <person name="Ba J.G."/>
            <person name="Yim A.K."/>
            <person name="Ouyang C.Y."/>
            <person name="Ngai S.M."/>
            <person name="Chan T.F."/>
            <person name="Leung E.L."/>
            <person name="Liu L."/>
            <person name="Liu Z.G."/>
            <person name="Tsui S.K."/>
        </authorList>
    </citation>
    <scope>NUCLEOTIDE SEQUENCE [LARGE SCALE GENOMIC DNA]</scope>
    <source>
        <strain evidence="2">Derp</strain>
    </source>
</reference>
<comment type="caution">
    <text evidence="2">The sequence shown here is derived from an EMBL/GenBank/DDBJ whole genome shotgun (WGS) entry which is preliminary data.</text>
</comment>
<keyword evidence="1" id="KW-1133">Transmembrane helix</keyword>
<protein>
    <submittedName>
        <fullName evidence="2">Uncharacterized protein</fullName>
    </submittedName>
</protein>
<dbReference type="Proteomes" id="UP000887458">
    <property type="component" value="Unassembled WGS sequence"/>
</dbReference>
<gene>
    <name evidence="2" type="ORF">DERP_009067</name>
</gene>
<keyword evidence="1" id="KW-0472">Membrane</keyword>
<evidence type="ECO:0000313" key="3">
    <source>
        <dbReference type="Proteomes" id="UP000887458"/>
    </source>
</evidence>
<keyword evidence="1" id="KW-0812">Transmembrane</keyword>
<keyword evidence="3" id="KW-1185">Reference proteome</keyword>
<feature type="transmembrane region" description="Helical" evidence="1">
    <location>
        <begin position="20"/>
        <end position="40"/>
    </location>
</feature>
<name>A0ABQ8JGV2_DERPT</name>
<evidence type="ECO:0000256" key="1">
    <source>
        <dbReference type="SAM" id="Phobius"/>
    </source>
</evidence>
<sequence>MIEPPEPNNPFITNENIKVTFYWCILFCLFAVVVTIKNLYTVRRKVLTTYHGAVLFDFNKWTLTLDKTFLRYV</sequence>
<dbReference type="EMBL" id="NJHN03000039">
    <property type="protein sequence ID" value="KAH9421662.1"/>
    <property type="molecule type" value="Genomic_DNA"/>
</dbReference>
<proteinExistence type="predicted"/>
<reference evidence="2 3" key="2">
    <citation type="journal article" date="2022" name="Mol. Biol. Evol.">
        <title>Comparative Genomics Reveals Insights into the Divergent Evolution of Astigmatic Mites and Household Pest Adaptations.</title>
        <authorList>
            <person name="Xiong Q."/>
            <person name="Wan A.T."/>
            <person name="Liu X."/>
            <person name="Fung C.S."/>
            <person name="Xiao X."/>
            <person name="Malainual N."/>
            <person name="Hou J."/>
            <person name="Wang L."/>
            <person name="Wang M."/>
            <person name="Yang K.Y."/>
            <person name="Cui Y."/>
            <person name="Leung E.L."/>
            <person name="Nong W."/>
            <person name="Shin S.K."/>
            <person name="Au S.W."/>
            <person name="Jeong K.Y."/>
            <person name="Chew F.T."/>
            <person name="Hui J.H."/>
            <person name="Leung T.F."/>
            <person name="Tungtrongchitr A."/>
            <person name="Zhong N."/>
            <person name="Liu Z."/>
            <person name="Tsui S.K."/>
        </authorList>
    </citation>
    <scope>NUCLEOTIDE SEQUENCE [LARGE SCALE GENOMIC DNA]</scope>
    <source>
        <strain evidence="2">Derp</strain>
    </source>
</reference>
<evidence type="ECO:0000313" key="2">
    <source>
        <dbReference type="EMBL" id="KAH9421662.1"/>
    </source>
</evidence>
<accession>A0ABQ8JGV2</accession>
<organism evidence="2 3">
    <name type="scientific">Dermatophagoides pteronyssinus</name>
    <name type="common">European house dust mite</name>
    <dbReference type="NCBI Taxonomy" id="6956"/>
    <lineage>
        <taxon>Eukaryota</taxon>
        <taxon>Metazoa</taxon>
        <taxon>Ecdysozoa</taxon>
        <taxon>Arthropoda</taxon>
        <taxon>Chelicerata</taxon>
        <taxon>Arachnida</taxon>
        <taxon>Acari</taxon>
        <taxon>Acariformes</taxon>
        <taxon>Sarcoptiformes</taxon>
        <taxon>Astigmata</taxon>
        <taxon>Psoroptidia</taxon>
        <taxon>Analgoidea</taxon>
        <taxon>Pyroglyphidae</taxon>
        <taxon>Dermatophagoidinae</taxon>
        <taxon>Dermatophagoides</taxon>
    </lineage>
</organism>